<dbReference type="InterPro" id="IPR017438">
    <property type="entry name" value="ATP-NAD_kinase_N"/>
</dbReference>
<evidence type="ECO:0000256" key="2">
    <source>
        <dbReference type="ARBA" id="ARBA00022679"/>
    </source>
</evidence>
<dbReference type="Pfam" id="PF00781">
    <property type="entry name" value="DAGK_cat"/>
    <property type="match status" value="1"/>
</dbReference>
<dbReference type="SMART" id="SM00046">
    <property type="entry name" value="DAGKc"/>
    <property type="match status" value="1"/>
</dbReference>
<evidence type="ECO:0000256" key="5">
    <source>
        <dbReference type="ARBA" id="ARBA00022840"/>
    </source>
</evidence>
<organism evidence="9 10">
    <name type="scientific">Melipona quadrifasciata</name>
    <dbReference type="NCBI Taxonomy" id="166423"/>
    <lineage>
        <taxon>Eukaryota</taxon>
        <taxon>Metazoa</taxon>
        <taxon>Ecdysozoa</taxon>
        <taxon>Arthropoda</taxon>
        <taxon>Hexapoda</taxon>
        <taxon>Insecta</taxon>
        <taxon>Pterygota</taxon>
        <taxon>Neoptera</taxon>
        <taxon>Endopterygota</taxon>
        <taxon>Hymenoptera</taxon>
        <taxon>Apocrita</taxon>
        <taxon>Aculeata</taxon>
        <taxon>Apoidea</taxon>
        <taxon>Anthophila</taxon>
        <taxon>Apidae</taxon>
        <taxon>Melipona</taxon>
    </lineage>
</organism>
<dbReference type="PANTHER" id="PTHR12358">
    <property type="entry name" value="SPHINGOSINE KINASE"/>
    <property type="match status" value="1"/>
</dbReference>
<dbReference type="Gene3D" id="3.40.50.10330">
    <property type="entry name" value="Probable inorganic polyphosphate/atp-NAD kinase, domain 1"/>
    <property type="match status" value="1"/>
</dbReference>
<dbReference type="OrthoDB" id="3853857at2759"/>
<dbReference type="STRING" id="166423.A0A0M9A1I0"/>
<keyword evidence="2" id="KW-0808">Transferase</keyword>
<feature type="domain" description="DAGKc" evidence="8">
    <location>
        <begin position="244"/>
        <end position="390"/>
    </location>
</feature>
<dbReference type="Gene3D" id="2.60.200.40">
    <property type="match status" value="1"/>
</dbReference>
<dbReference type="EMBL" id="KQ435794">
    <property type="protein sequence ID" value="KOX73983.1"/>
    <property type="molecule type" value="Genomic_DNA"/>
</dbReference>
<keyword evidence="10" id="KW-1185">Reference proteome</keyword>
<dbReference type="GO" id="GO:0012505">
    <property type="term" value="C:endomembrane system"/>
    <property type="evidence" value="ECO:0007669"/>
    <property type="project" value="UniProtKB-SubCell"/>
</dbReference>
<dbReference type="SUPFAM" id="SSF111331">
    <property type="entry name" value="NAD kinase/diacylglycerol kinase-like"/>
    <property type="match status" value="1"/>
</dbReference>
<dbReference type="Proteomes" id="UP000053105">
    <property type="component" value="Unassembled WGS sequence"/>
</dbReference>
<comment type="subcellular location">
    <subcellularLocation>
        <location evidence="1">Endomembrane system</location>
    </subcellularLocation>
</comment>
<dbReference type="InterPro" id="IPR001206">
    <property type="entry name" value="Diacylglycerol_kinase_cat_dom"/>
</dbReference>
<dbReference type="EC" id="2.7.1.91" evidence="7"/>
<dbReference type="PROSITE" id="PS50146">
    <property type="entry name" value="DAGK"/>
    <property type="match status" value="1"/>
</dbReference>
<dbReference type="FunFam" id="3.40.50.10330:FF:000005">
    <property type="entry name" value="Sphingosine kinase 2"/>
    <property type="match status" value="1"/>
</dbReference>
<dbReference type="GO" id="GO:0042981">
    <property type="term" value="P:regulation of apoptotic process"/>
    <property type="evidence" value="ECO:0007669"/>
    <property type="project" value="UniProtKB-ARBA"/>
</dbReference>
<dbReference type="InterPro" id="IPR050187">
    <property type="entry name" value="Lipid_Phosphate_FormReg"/>
</dbReference>
<dbReference type="AlphaFoldDB" id="A0A0M9A1I0"/>
<keyword evidence="6" id="KW-0472">Membrane</keyword>
<keyword evidence="3" id="KW-0547">Nucleotide-binding</keyword>
<keyword evidence="4 9" id="KW-0418">Kinase</keyword>
<evidence type="ECO:0000313" key="9">
    <source>
        <dbReference type="EMBL" id="KOX73983.1"/>
    </source>
</evidence>
<protein>
    <recommendedName>
        <fullName evidence="7">sphingosine kinase</fullName>
        <ecNumber evidence="7">2.7.1.91</ecNumber>
    </recommendedName>
</protein>
<dbReference type="InterPro" id="IPR016064">
    <property type="entry name" value="NAD/diacylglycerol_kinase_sf"/>
</dbReference>
<dbReference type="GO" id="GO:0016020">
    <property type="term" value="C:membrane"/>
    <property type="evidence" value="ECO:0007669"/>
    <property type="project" value="TreeGrafter"/>
</dbReference>
<dbReference type="GO" id="GO:0046512">
    <property type="term" value="P:sphingosine biosynthetic process"/>
    <property type="evidence" value="ECO:0007669"/>
    <property type="project" value="TreeGrafter"/>
</dbReference>
<evidence type="ECO:0000256" key="3">
    <source>
        <dbReference type="ARBA" id="ARBA00022741"/>
    </source>
</evidence>
<name>A0A0M9A1I0_9HYME</name>
<evidence type="ECO:0000256" key="4">
    <source>
        <dbReference type="ARBA" id="ARBA00022777"/>
    </source>
</evidence>
<dbReference type="InterPro" id="IPR045540">
    <property type="entry name" value="YegS/DAGK_C"/>
</dbReference>
<evidence type="ECO:0000256" key="1">
    <source>
        <dbReference type="ARBA" id="ARBA00004308"/>
    </source>
</evidence>
<keyword evidence="5" id="KW-0067">ATP-binding</keyword>
<reference evidence="9 10" key="1">
    <citation type="submission" date="2015-07" db="EMBL/GenBank/DDBJ databases">
        <title>The genome of Melipona quadrifasciata.</title>
        <authorList>
            <person name="Pan H."/>
            <person name="Kapheim K."/>
        </authorList>
    </citation>
    <scope>NUCLEOTIDE SEQUENCE [LARGE SCALE GENOMIC DNA]</scope>
    <source>
        <strain evidence="9">0111107301</strain>
        <tissue evidence="9">Whole body</tissue>
    </source>
</reference>
<evidence type="ECO:0000256" key="7">
    <source>
        <dbReference type="ARBA" id="ARBA00044037"/>
    </source>
</evidence>
<sequence>MEDSGQVHSNTLLEETFYVTSKKNTYYKVRLTEKGLSLEKDNNGATKVETIVLNDIIGCRCMRSKRKSAGSCVCGPGTSRSQFKLVESAEAYQCYDEFDTSAYLYIYAYTLKKARMKGVKRRERTTITLRFRSFDKYEDNLREASRWRLAIKCLIVGVPVPKSFMSPSHENLESLISVFQSPLMRHFLSSVTESSSCFRNRQNKDYLHLFLNDSVNNDALISEITRGTIRFYNADFTVIDACPGEQRKILVLLNPKSGPGRGRETFQKRIHPILSEAERPYEVHITKCPNYAREFVRTRDIYQWSGLLMVGGDGIVFEVVNGLFQRPDWEKALKELPLGVIPCGSGNGLAKSIAYAKQEPYDYNPLLVSALSVVKFKKAQMDLVRIETRNQILFSFLSVGWGLLADIDIESERLRAIGGQRFTIWTIARLIGLRTYRGKVSYLSCDKLPSVDSLGNGKTYNEYAKETQISHSRSCGDDLDRYSRISESKSFHDALDGDPAIFDGSCDSYDDNEIISENITLETEAERRQRLDSFYSATSAKSTYFSTGSISSYHSIEDPNNGDVDPENNSEVMYGPSSRLPALTSEVPSSWTQIEGEFIMVHAAYQSHLGQDYFFAPRAKLADGIIWLMIVKAGITRANLLQFLLGLSNGSHVTRSGVDMIPVKAFRIEPEGTNGYITVDGEKVDYGPLQAEIFPSLASVMSP</sequence>
<dbReference type="PANTHER" id="PTHR12358:SF112">
    <property type="entry name" value="LD11247P-RELATED"/>
    <property type="match status" value="1"/>
</dbReference>
<evidence type="ECO:0000259" key="8">
    <source>
        <dbReference type="PROSITE" id="PS50146"/>
    </source>
</evidence>
<evidence type="ECO:0000313" key="10">
    <source>
        <dbReference type="Proteomes" id="UP000053105"/>
    </source>
</evidence>
<dbReference type="GO" id="GO:0005737">
    <property type="term" value="C:cytoplasm"/>
    <property type="evidence" value="ECO:0007669"/>
    <property type="project" value="UniProtKB-ARBA"/>
</dbReference>
<dbReference type="Pfam" id="PF19279">
    <property type="entry name" value="YegS_C"/>
    <property type="match status" value="1"/>
</dbReference>
<evidence type="ECO:0000256" key="6">
    <source>
        <dbReference type="ARBA" id="ARBA00023136"/>
    </source>
</evidence>
<dbReference type="GO" id="GO:0008481">
    <property type="term" value="F:sphingosine kinase activity"/>
    <property type="evidence" value="ECO:0007669"/>
    <property type="project" value="UniProtKB-EC"/>
</dbReference>
<gene>
    <name evidence="9" type="ORF">WN51_14062</name>
</gene>
<dbReference type="GO" id="GO:0005524">
    <property type="term" value="F:ATP binding"/>
    <property type="evidence" value="ECO:0007669"/>
    <property type="project" value="UniProtKB-KW"/>
</dbReference>
<proteinExistence type="predicted"/>
<accession>A0A0M9A1I0</accession>